<accession>A0A075UV89</accession>
<organism evidence="2 3">
    <name type="scientific">Amycolatopsis japonica</name>
    <dbReference type="NCBI Taxonomy" id="208439"/>
    <lineage>
        <taxon>Bacteria</taxon>
        <taxon>Bacillati</taxon>
        <taxon>Actinomycetota</taxon>
        <taxon>Actinomycetes</taxon>
        <taxon>Pseudonocardiales</taxon>
        <taxon>Pseudonocardiaceae</taxon>
        <taxon>Amycolatopsis</taxon>
        <taxon>Amycolatopsis japonica group</taxon>
    </lineage>
</organism>
<dbReference type="Pfam" id="PF00561">
    <property type="entry name" value="Abhydrolase_1"/>
    <property type="match status" value="1"/>
</dbReference>
<dbReference type="PANTHER" id="PTHR43798">
    <property type="entry name" value="MONOACYLGLYCEROL LIPASE"/>
    <property type="match status" value="1"/>
</dbReference>
<dbReference type="AlphaFoldDB" id="A0A075UV89"/>
<dbReference type="InterPro" id="IPR000073">
    <property type="entry name" value="AB_hydrolase_1"/>
</dbReference>
<dbReference type="InterPro" id="IPR029058">
    <property type="entry name" value="AB_hydrolase_fold"/>
</dbReference>
<keyword evidence="3" id="KW-1185">Reference proteome</keyword>
<dbReference type="Gene3D" id="3.40.50.1820">
    <property type="entry name" value="alpha/beta hydrolase"/>
    <property type="match status" value="1"/>
</dbReference>
<dbReference type="HOGENOM" id="CLU_020336_50_2_11"/>
<evidence type="ECO:0000313" key="2">
    <source>
        <dbReference type="EMBL" id="AIG74135.1"/>
    </source>
</evidence>
<reference evidence="2 3" key="1">
    <citation type="journal article" date="2014" name="J. Biotechnol.">
        <title>Complete genome sequence of the actinobacterium Amycolatopsis japonica MG417-CF17(T) (=DSM 44213T) producing (S,S)-N,N'-ethylenediaminedisuccinic acid.</title>
        <authorList>
            <person name="Stegmann E."/>
            <person name="Albersmeier A."/>
            <person name="Spohn M."/>
            <person name="Gert H."/>
            <person name="Weber T."/>
            <person name="Wohlleben W."/>
            <person name="Kalinowski J."/>
            <person name="Ruckert C."/>
        </authorList>
    </citation>
    <scope>NUCLEOTIDE SEQUENCE [LARGE SCALE GENOMIC DNA]</scope>
    <source>
        <strain evidence="3">MG417-CF17 (DSM 44213)</strain>
    </source>
</reference>
<sequence length="269" mass="27664">MSVPNVAGMTNHFAHVVRGSGPGLLLAHGGGGGVEGNFGSILDDLARTHTVVGPDYPGSGATPRSSEPLDLDTVADELVSIAVDAGLERFAILGYSLGTGVAVRAATRHPDRVTGLILTAGFTKPDNRLLLAVDIWRELLGGDRKLLAKFLTFAATGEKHLNALSPSDLEAAIEGLAGFIPEGSPEHVGLVASVDTRAELAGISVPTLVIATTLDGLAPPAHSRELAAGIPGAELVEIESGHGIGVEARDEWLGVIQKFLSASVREGTN</sequence>
<dbReference type="InterPro" id="IPR050266">
    <property type="entry name" value="AB_hydrolase_sf"/>
</dbReference>
<dbReference type="PANTHER" id="PTHR43798:SF33">
    <property type="entry name" value="HYDROLASE, PUTATIVE (AFU_ORTHOLOGUE AFUA_2G14860)-RELATED"/>
    <property type="match status" value="1"/>
</dbReference>
<feature type="domain" description="AB hydrolase-1" evidence="1">
    <location>
        <begin position="24"/>
        <end position="244"/>
    </location>
</feature>
<dbReference type="KEGG" id="aja:AJAP_06085"/>
<dbReference type="eggNOG" id="COG2267">
    <property type="taxonomic scope" value="Bacteria"/>
</dbReference>
<gene>
    <name evidence="2" type="ORF">AJAP_06085</name>
</gene>
<dbReference type="Proteomes" id="UP000028492">
    <property type="component" value="Chromosome"/>
</dbReference>
<dbReference type="STRING" id="208439.AJAP_06085"/>
<dbReference type="EMBL" id="CP008953">
    <property type="protein sequence ID" value="AIG74135.1"/>
    <property type="molecule type" value="Genomic_DNA"/>
</dbReference>
<dbReference type="GO" id="GO:0003824">
    <property type="term" value="F:catalytic activity"/>
    <property type="evidence" value="ECO:0007669"/>
    <property type="project" value="UniProtKB-ARBA"/>
</dbReference>
<name>A0A075UV89_9PSEU</name>
<dbReference type="GO" id="GO:0016020">
    <property type="term" value="C:membrane"/>
    <property type="evidence" value="ECO:0007669"/>
    <property type="project" value="TreeGrafter"/>
</dbReference>
<evidence type="ECO:0000313" key="3">
    <source>
        <dbReference type="Proteomes" id="UP000028492"/>
    </source>
</evidence>
<dbReference type="SUPFAM" id="SSF53474">
    <property type="entry name" value="alpha/beta-Hydrolases"/>
    <property type="match status" value="1"/>
</dbReference>
<protein>
    <recommendedName>
        <fullName evidence="1">AB hydrolase-1 domain-containing protein</fullName>
    </recommendedName>
</protein>
<proteinExistence type="predicted"/>
<dbReference type="PRINTS" id="PR00111">
    <property type="entry name" value="ABHYDROLASE"/>
</dbReference>
<evidence type="ECO:0000259" key="1">
    <source>
        <dbReference type="Pfam" id="PF00561"/>
    </source>
</evidence>